<proteinExistence type="predicted"/>
<name>A0A917WCT7_9ACTN</name>
<dbReference type="EMBL" id="BMNA01000002">
    <property type="protein sequence ID" value="GGL93539.1"/>
    <property type="molecule type" value="Genomic_DNA"/>
</dbReference>
<accession>A0A917WCT7</accession>
<organism evidence="1 2">
    <name type="scientific">Nakamurella endophytica</name>
    <dbReference type="NCBI Taxonomy" id="1748367"/>
    <lineage>
        <taxon>Bacteria</taxon>
        <taxon>Bacillati</taxon>
        <taxon>Actinomycetota</taxon>
        <taxon>Actinomycetes</taxon>
        <taxon>Nakamurellales</taxon>
        <taxon>Nakamurellaceae</taxon>
        <taxon>Nakamurella</taxon>
    </lineage>
</organism>
<reference evidence="1" key="1">
    <citation type="journal article" date="2014" name="Int. J. Syst. Evol. Microbiol.">
        <title>Complete genome sequence of Corynebacterium casei LMG S-19264T (=DSM 44701T), isolated from a smear-ripened cheese.</title>
        <authorList>
            <consortium name="US DOE Joint Genome Institute (JGI-PGF)"/>
            <person name="Walter F."/>
            <person name="Albersmeier A."/>
            <person name="Kalinowski J."/>
            <person name="Ruckert C."/>
        </authorList>
    </citation>
    <scope>NUCLEOTIDE SEQUENCE</scope>
    <source>
        <strain evidence="1">CGMCC 4.7308</strain>
    </source>
</reference>
<keyword evidence="2" id="KW-1185">Reference proteome</keyword>
<evidence type="ECO:0000313" key="2">
    <source>
        <dbReference type="Proteomes" id="UP000655208"/>
    </source>
</evidence>
<reference evidence="1" key="2">
    <citation type="submission" date="2020-09" db="EMBL/GenBank/DDBJ databases">
        <authorList>
            <person name="Sun Q."/>
            <person name="Zhou Y."/>
        </authorList>
    </citation>
    <scope>NUCLEOTIDE SEQUENCE</scope>
    <source>
        <strain evidence="1">CGMCC 4.7308</strain>
    </source>
</reference>
<comment type="caution">
    <text evidence="1">The sequence shown here is derived from an EMBL/GenBank/DDBJ whole genome shotgun (WGS) entry which is preliminary data.</text>
</comment>
<dbReference type="Proteomes" id="UP000655208">
    <property type="component" value="Unassembled WGS sequence"/>
</dbReference>
<sequence>MHADVPEVPVPIPRAVARFNRRFLNPVARHLAPHLPTFGVVVHRGRRSGREFRTPVNVFPSAGGGYRVALTYGPDADWVRNVLAAGGCELVTRGRTVRLVRPELHRDPARAGIPFPPRAVLGWIDVTDFLDLAPEPGAGATEPPAPPAG</sequence>
<dbReference type="Gene3D" id="2.30.110.10">
    <property type="entry name" value="Electron Transport, Fmn-binding Protein, Chain A"/>
    <property type="match status" value="1"/>
</dbReference>
<protein>
    <submittedName>
        <fullName evidence="1">Nitroreductase</fullName>
    </submittedName>
</protein>
<dbReference type="AlphaFoldDB" id="A0A917WCT7"/>
<dbReference type="InterPro" id="IPR012349">
    <property type="entry name" value="Split_barrel_FMN-bd"/>
</dbReference>
<gene>
    <name evidence="1" type="ORF">GCM10011594_11750</name>
</gene>
<evidence type="ECO:0000313" key="1">
    <source>
        <dbReference type="EMBL" id="GGL93539.1"/>
    </source>
</evidence>